<protein>
    <submittedName>
        <fullName evidence="1">Uncharacterized protein</fullName>
    </submittedName>
</protein>
<proteinExistence type="predicted"/>
<gene>
    <name evidence="1" type="ORF">NIG5292_01807</name>
</gene>
<keyword evidence="2" id="KW-1185">Reference proteome</keyword>
<reference evidence="1 2" key="1">
    <citation type="submission" date="2015-04" db="EMBL/GenBank/DDBJ databases">
        <authorList>
            <person name="Syromyatnikov M.Y."/>
            <person name="Popov V.N."/>
        </authorList>
    </citation>
    <scope>NUCLEOTIDE SEQUENCE [LARGE SCALE GENOMIC DNA]</scope>
    <source>
        <strain evidence="1 2">CECT 5292</strain>
    </source>
</reference>
<dbReference type="AlphaFoldDB" id="A0A0U1NMM9"/>
<name>A0A0U1NMM9_9RHOB</name>
<accession>A0A0U1NMM9</accession>
<evidence type="ECO:0000313" key="2">
    <source>
        <dbReference type="Proteomes" id="UP000048949"/>
    </source>
</evidence>
<organism evidence="1 2">
    <name type="scientific">Nereida ignava</name>
    <dbReference type="NCBI Taxonomy" id="282199"/>
    <lineage>
        <taxon>Bacteria</taxon>
        <taxon>Pseudomonadati</taxon>
        <taxon>Pseudomonadota</taxon>
        <taxon>Alphaproteobacteria</taxon>
        <taxon>Rhodobacterales</taxon>
        <taxon>Roseobacteraceae</taxon>
        <taxon>Nereida</taxon>
    </lineage>
</organism>
<dbReference type="Proteomes" id="UP000048949">
    <property type="component" value="Unassembled WGS sequence"/>
</dbReference>
<dbReference type="EMBL" id="CVQV01000009">
    <property type="protein sequence ID" value="CRK75753.1"/>
    <property type="molecule type" value="Genomic_DNA"/>
</dbReference>
<evidence type="ECO:0000313" key="1">
    <source>
        <dbReference type="EMBL" id="CRK75753.1"/>
    </source>
</evidence>
<sequence>MIRTAIINTARIMRCFAPAVFAAPLFDVVQGGAA</sequence>